<keyword evidence="2" id="KW-0732">Signal</keyword>
<evidence type="ECO:0000259" key="5">
    <source>
        <dbReference type="Pfam" id="PF00263"/>
    </source>
</evidence>
<comment type="subcellular location">
    <subcellularLocation>
        <location evidence="1">Membrane</location>
    </subcellularLocation>
</comment>
<dbReference type="InterPro" id="IPR050810">
    <property type="entry name" value="Bact_Secretion_Sys_Channel"/>
</dbReference>
<dbReference type="Proteomes" id="UP001589774">
    <property type="component" value="Unassembled WGS sequence"/>
</dbReference>
<dbReference type="Gene3D" id="3.55.50.30">
    <property type="match status" value="1"/>
</dbReference>
<sequence>MGKKYLHEKRKSWVAYVLGMGLLFLLLQAWPSNLWAQQADRLTRYEQRLHELAVLSPGLAEKVTLSVAGASLQEFLRALAETSNTNINVDPNLQLRVYNNFQGETPINILLFIAKEYNLDLGFTGSIISVTALDPSKVRQPARPVQATYDAANKLISLSLENDSLVVVARTITQLTGTNVIVTNDLQGKQVSLFVQGMELGAALRQLAFSNQVKLAETAGGSFVYLPLGPNEENFINGQSELSTRRLPIQQTPSDGNPQFFLDATDNGSGAKLLSIEAQNTPIDQIIKNAAAQVEANYFLFSGLQGNATAKLTNVGFDQLLTSLLRGTVYTFKNDNGIYLIGERRLEGLREIKAVHLQHRSIDTVQAMIPAEWKQGVEIKEFREQNTLLLAGSAPQVNEIASLVKQLDVLVPMILIEVNMLDVRKGHTISTGITMGVSDSVRTGGELLSSNGTDFTFGARSINDFLSRIGTGSFNLGRVSPNFYVRLRALENNNNVEMRSVPKLSTLNGHSAVLSIGSSRFYSVSTQNQIGSLTPQNIVTQQFNEIKAATTIKIKPIVSGDEQVTLNITVDISDFTQDTPINQPPPTSTSKFESIIRIRNEETVVLGGIERYENAETGGGVPLLSRIPVLKWIFSNKTKSKNKVVSVVFIKPTIIYQ</sequence>
<dbReference type="RefSeq" id="WP_242627096.1">
    <property type="nucleotide sequence ID" value="NZ_JBHLWO010000001.1"/>
</dbReference>
<evidence type="ECO:0000313" key="7">
    <source>
        <dbReference type="Proteomes" id="UP001589774"/>
    </source>
</evidence>
<dbReference type="EMBL" id="JBHLWO010000001">
    <property type="protein sequence ID" value="MFC0317931.1"/>
    <property type="molecule type" value="Genomic_DNA"/>
</dbReference>
<proteinExistence type="inferred from homology"/>
<keyword evidence="7" id="KW-1185">Reference proteome</keyword>
<evidence type="ECO:0000256" key="2">
    <source>
        <dbReference type="ARBA" id="ARBA00022729"/>
    </source>
</evidence>
<protein>
    <submittedName>
        <fullName evidence="6">Type II secretion system protein GspD</fullName>
    </submittedName>
</protein>
<name>A0ABV6HGD0_9SPHI</name>
<evidence type="ECO:0000256" key="1">
    <source>
        <dbReference type="ARBA" id="ARBA00004370"/>
    </source>
</evidence>
<dbReference type="PANTHER" id="PTHR30332:SF24">
    <property type="entry name" value="SECRETIN GSPD-RELATED"/>
    <property type="match status" value="1"/>
</dbReference>
<evidence type="ECO:0000256" key="3">
    <source>
        <dbReference type="ARBA" id="ARBA00023136"/>
    </source>
</evidence>
<dbReference type="InterPro" id="IPR001775">
    <property type="entry name" value="GspD/PilQ"/>
</dbReference>
<feature type="domain" description="Type II/III secretion system secretin-like" evidence="5">
    <location>
        <begin position="489"/>
        <end position="655"/>
    </location>
</feature>
<dbReference type="PANTHER" id="PTHR30332">
    <property type="entry name" value="PROBABLE GENERAL SECRETION PATHWAY PROTEIN D"/>
    <property type="match status" value="1"/>
</dbReference>
<gene>
    <name evidence="6" type="ORF">ACFFI0_06405</name>
</gene>
<evidence type="ECO:0000256" key="4">
    <source>
        <dbReference type="RuleBase" id="RU004003"/>
    </source>
</evidence>
<comment type="similarity">
    <text evidence="4">Belongs to the bacterial secretin family.</text>
</comment>
<organism evidence="6 7">
    <name type="scientific">Olivibacter oleidegradans</name>
    <dbReference type="NCBI Taxonomy" id="760123"/>
    <lineage>
        <taxon>Bacteria</taxon>
        <taxon>Pseudomonadati</taxon>
        <taxon>Bacteroidota</taxon>
        <taxon>Sphingobacteriia</taxon>
        <taxon>Sphingobacteriales</taxon>
        <taxon>Sphingobacteriaceae</taxon>
        <taxon>Olivibacter</taxon>
    </lineage>
</organism>
<accession>A0ABV6HGD0</accession>
<reference evidence="6 7" key="1">
    <citation type="submission" date="2024-09" db="EMBL/GenBank/DDBJ databases">
        <authorList>
            <person name="Sun Q."/>
            <person name="Mori K."/>
        </authorList>
    </citation>
    <scope>NUCLEOTIDE SEQUENCE [LARGE SCALE GENOMIC DNA]</scope>
    <source>
        <strain evidence="6 7">CCM 7765</strain>
    </source>
</reference>
<dbReference type="InterPro" id="IPR004846">
    <property type="entry name" value="T2SS/T3SS_dom"/>
</dbReference>
<dbReference type="Gene3D" id="3.30.1370.130">
    <property type="match status" value="1"/>
</dbReference>
<evidence type="ECO:0000313" key="6">
    <source>
        <dbReference type="EMBL" id="MFC0317931.1"/>
    </source>
</evidence>
<comment type="caution">
    <text evidence="6">The sequence shown here is derived from an EMBL/GenBank/DDBJ whole genome shotgun (WGS) entry which is preliminary data.</text>
</comment>
<keyword evidence="3" id="KW-0472">Membrane</keyword>
<dbReference type="PRINTS" id="PR00811">
    <property type="entry name" value="BCTERIALGSPD"/>
</dbReference>
<dbReference type="Pfam" id="PF00263">
    <property type="entry name" value="Secretin"/>
    <property type="match status" value="1"/>
</dbReference>